<feature type="domain" description="HTH marR-type" evidence="2">
    <location>
        <begin position="1"/>
        <end position="134"/>
    </location>
</feature>
<dbReference type="GO" id="GO:0006950">
    <property type="term" value="P:response to stress"/>
    <property type="evidence" value="ECO:0007669"/>
    <property type="project" value="TreeGrafter"/>
</dbReference>
<organism evidence="3 4">
    <name type="scientific">Actinocrispum wychmicini</name>
    <dbReference type="NCBI Taxonomy" id="1213861"/>
    <lineage>
        <taxon>Bacteria</taxon>
        <taxon>Bacillati</taxon>
        <taxon>Actinomycetota</taxon>
        <taxon>Actinomycetes</taxon>
        <taxon>Pseudonocardiales</taxon>
        <taxon>Pseudonocardiaceae</taxon>
        <taxon>Actinocrispum</taxon>
    </lineage>
</organism>
<dbReference type="InterPro" id="IPR036388">
    <property type="entry name" value="WH-like_DNA-bd_sf"/>
</dbReference>
<dbReference type="InterPro" id="IPR036390">
    <property type="entry name" value="WH_DNA-bd_sf"/>
</dbReference>
<comment type="caution">
    <text evidence="3">The sequence shown here is derived from an EMBL/GenBank/DDBJ whole genome shotgun (WGS) entry which is preliminary data.</text>
</comment>
<dbReference type="EMBL" id="SLWS01000006">
    <property type="protein sequence ID" value="TCO57313.1"/>
    <property type="molecule type" value="Genomic_DNA"/>
</dbReference>
<dbReference type="InterPro" id="IPR000835">
    <property type="entry name" value="HTH_MarR-typ"/>
</dbReference>
<dbReference type="Pfam" id="PF12802">
    <property type="entry name" value="MarR_2"/>
    <property type="match status" value="1"/>
</dbReference>
<sequence length="159" mass="17293">MERTESVRDVARATFRLVTEAQQGMSRSFDAARVGVLQVVAARGPVRPGAIGEQLDMAPSSVTRHVQALEDAGQVSVAADPADARTCLITTTPAGLTELDRLEAAGLAVFADVVADWSEADLRTLVRLMRRLTDDWAARGPAAKRANQPKREPRWRFRG</sequence>
<dbReference type="PANTHER" id="PTHR33164">
    <property type="entry name" value="TRANSCRIPTIONAL REGULATOR, MARR FAMILY"/>
    <property type="match status" value="1"/>
</dbReference>
<dbReference type="AlphaFoldDB" id="A0A4R2JCL5"/>
<dbReference type="InterPro" id="IPR039422">
    <property type="entry name" value="MarR/SlyA-like"/>
</dbReference>
<dbReference type="Proteomes" id="UP000295680">
    <property type="component" value="Unassembled WGS sequence"/>
</dbReference>
<name>A0A4R2JCL5_9PSEU</name>
<evidence type="ECO:0000313" key="3">
    <source>
        <dbReference type="EMBL" id="TCO57313.1"/>
    </source>
</evidence>
<dbReference type="SUPFAM" id="SSF46785">
    <property type="entry name" value="Winged helix' DNA-binding domain"/>
    <property type="match status" value="1"/>
</dbReference>
<dbReference type="Gene3D" id="1.10.10.10">
    <property type="entry name" value="Winged helix-like DNA-binding domain superfamily/Winged helix DNA-binding domain"/>
    <property type="match status" value="1"/>
</dbReference>
<evidence type="ECO:0000256" key="1">
    <source>
        <dbReference type="SAM" id="MobiDB-lite"/>
    </source>
</evidence>
<feature type="compositionally biased region" description="Basic and acidic residues" evidence="1">
    <location>
        <begin position="149"/>
        <end position="159"/>
    </location>
</feature>
<feature type="region of interest" description="Disordered" evidence="1">
    <location>
        <begin position="140"/>
        <end position="159"/>
    </location>
</feature>
<accession>A0A4R2JCL5</accession>
<dbReference type="RefSeq" id="WP_132121245.1">
    <property type="nucleotide sequence ID" value="NZ_SLWS01000006.1"/>
</dbReference>
<protein>
    <submittedName>
        <fullName evidence="3">DNA-binding MarR family transcriptional regulator</fullName>
    </submittedName>
</protein>
<evidence type="ECO:0000313" key="4">
    <source>
        <dbReference type="Proteomes" id="UP000295680"/>
    </source>
</evidence>
<reference evidence="3 4" key="1">
    <citation type="submission" date="2019-03" db="EMBL/GenBank/DDBJ databases">
        <title>Genomic Encyclopedia of Type Strains, Phase IV (KMG-IV): sequencing the most valuable type-strain genomes for metagenomic binning, comparative biology and taxonomic classification.</title>
        <authorList>
            <person name="Goeker M."/>
        </authorList>
    </citation>
    <scope>NUCLEOTIDE SEQUENCE [LARGE SCALE GENOMIC DNA]</scope>
    <source>
        <strain evidence="3 4">DSM 45934</strain>
    </source>
</reference>
<dbReference type="SMART" id="SM00347">
    <property type="entry name" value="HTH_MARR"/>
    <property type="match status" value="1"/>
</dbReference>
<gene>
    <name evidence="3" type="ORF">EV192_106790</name>
</gene>
<dbReference type="PROSITE" id="PS50995">
    <property type="entry name" value="HTH_MARR_2"/>
    <property type="match status" value="1"/>
</dbReference>
<dbReference type="OrthoDB" id="5148120at2"/>
<dbReference type="GO" id="GO:0003700">
    <property type="term" value="F:DNA-binding transcription factor activity"/>
    <property type="evidence" value="ECO:0007669"/>
    <property type="project" value="InterPro"/>
</dbReference>
<dbReference type="GO" id="GO:0003677">
    <property type="term" value="F:DNA binding"/>
    <property type="evidence" value="ECO:0007669"/>
    <property type="project" value="UniProtKB-KW"/>
</dbReference>
<keyword evidence="4" id="KW-1185">Reference proteome</keyword>
<keyword evidence="3" id="KW-0238">DNA-binding</keyword>
<dbReference type="PANTHER" id="PTHR33164:SF57">
    <property type="entry name" value="MARR-FAMILY TRANSCRIPTIONAL REGULATOR"/>
    <property type="match status" value="1"/>
</dbReference>
<evidence type="ECO:0000259" key="2">
    <source>
        <dbReference type="PROSITE" id="PS50995"/>
    </source>
</evidence>
<proteinExistence type="predicted"/>